<dbReference type="AlphaFoldDB" id="A0A813KHA0"/>
<protein>
    <recommendedName>
        <fullName evidence="1">Amine oxidase domain-containing protein</fullName>
    </recommendedName>
</protein>
<organism evidence="2 3">
    <name type="scientific">Polarella glacialis</name>
    <name type="common">Dinoflagellate</name>
    <dbReference type="NCBI Taxonomy" id="89957"/>
    <lineage>
        <taxon>Eukaryota</taxon>
        <taxon>Sar</taxon>
        <taxon>Alveolata</taxon>
        <taxon>Dinophyceae</taxon>
        <taxon>Suessiales</taxon>
        <taxon>Suessiaceae</taxon>
        <taxon>Polarella</taxon>
    </lineage>
</organism>
<comment type="caution">
    <text evidence="2">The sequence shown here is derived from an EMBL/GenBank/DDBJ whole genome shotgun (WGS) entry which is preliminary data.</text>
</comment>
<dbReference type="Gene3D" id="1.10.3110.10">
    <property type="entry name" value="protoporphyrinogen ix oxidase, domain 3"/>
    <property type="match status" value="1"/>
</dbReference>
<dbReference type="Gene3D" id="3.50.50.60">
    <property type="entry name" value="FAD/NAD(P)-binding domain"/>
    <property type="match status" value="1"/>
</dbReference>
<dbReference type="Pfam" id="PF01593">
    <property type="entry name" value="Amino_oxidase"/>
    <property type="match status" value="1"/>
</dbReference>
<dbReference type="PRINTS" id="PR00419">
    <property type="entry name" value="ADXRDTASE"/>
</dbReference>
<dbReference type="Proteomes" id="UP000626109">
    <property type="component" value="Unassembled WGS sequence"/>
</dbReference>
<proteinExistence type="predicted"/>
<dbReference type="InterPro" id="IPR002937">
    <property type="entry name" value="Amino_oxidase"/>
</dbReference>
<evidence type="ECO:0000313" key="2">
    <source>
        <dbReference type="EMBL" id="CAE8699978.1"/>
    </source>
</evidence>
<dbReference type="SUPFAM" id="SSF51905">
    <property type="entry name" value="FAD/NAD(P)-binding domain"/>
    <property type="match status" value="1"/>
</dbReference>
<dbReference type="EMBL" id="CAJNNW010029358">
    <property type="protein sequence ID" value="CAE8699978.1"/>
    <property type="molecule type" value="Genomic_DNA"/>
</dbReference>
<gene>
    <name evidence="2" type="ORF">PGLA2088_LOCUS31389</name>
</gene>
<dbReference type="GO" id="GO:0016491">
    <property type="term" value="F:oxidoreductase activity"/>
    <property type="evidence" value="ECO:0007669"/>
    <property type="project" value="InterPro"/>
</dbReference>
<reference evidence="2" key="1">
    <citation type="submission" date="2021-02" db="EMBL/GenBank/DDBJ databases">
        <authorList>
            <person name="Dougan E. K."/>
            <person name="Rhodes N."/>
            <person name="Thang M."/>
            <person name="Chan C."/>
        </authorList>
    </citation>
    <scope>NUCLEOTIDE SEQUENCE</scope>
</reference>
<dbReference type="Gene3D" id="3.90.660.20">
    <property type="entry name" value="Protoporphyrinogen oxidase, mitochondrial, domain 2"/>
    <property type="match status" value="1"/>
</dbReference>
<dbReference type="InterPro" id="IPR036188">
    <property type="entry name" value="FAD/NAD-bd_sf"/>
</dbReference>
<feature type="domain" description="Amine oxidase" evidence="1">
    <location>
        <begin position="65"/>
        <end position="468"/>
    </location>
</feature>
<evidence type="ECO:0000313" key="3">
    <source>
        <dbReference type="Proteomes" id="UP000626109"/>
    </source>
</evidence>
<evidence type="ECO:0000259" key="1">
    <source>
        <dbReference type="Pfam" id="PF01593"/>
    </source>
</evidence>
<name>A0A813KHA0_POLGL</name>
<dbReference type="PANTHER" id="PTHR42841">
    <property type="entry name" value="AMINE OXIDASE"/>
    <property type="match status" value="1"/>
</dbReference>
<sequence length="480" mass="51627">MLGKQVHARHLRVKRQTCMRLSLWLAGCMYILRSLLAESHCLAPSLAMASTSGPPVKVAVVGAGVAGLVCARELERAGFEVDVFEAAAQVGGRVRTEEVDGYQLDVGFQILIDSYPEVRRQLDLPALQLGAYAPGAVLASSGCLSVVANPLKCPLLLFQTLKSVLSWGILSSAADVLRLLRLALGWAVSDPYADLAKSDKAESTKVLFERLGFSSGIVQRFLRPFFEAIYVSPVEEQSAAMFVFVLRMLAFGSACLPARGMRAVPEQLAASLKRPVCLNTPVEAVEPKRLKHSGQWHDYSAVVAATEGPAACKLLGGLAEVRSTRSVTVYFGMAGPPPVKEPLIVLQSYGDLASEGCESRVVNIGFSSVAQPSYAPAGHSLAAVCVMGPRIEDEAWVRKEVEGMLGVDCASWRHLRTYDIACHQPVQLPLQEPDSAPIAIGGVFCCGDHRSSPTLDGAMRSGRRVAEHLQKVFLHDPVPN</sequence>
<accession>A0A813KHA0</accession>